<keyword evidence="1" id="KW-0732">Signal</keyword>
<comment type="caution">
    <text evidence="2">The sequence shown here is derived from an EMBL/GenBank/DDBJ whole genome shotgun (WGS) entry which is preliminary data.</text>
</comment>
<sequence length="226" mass="25416">MLYHRLFALLASARVCRSLVTLGSEATCFPYGSAVLPKDFSAPNVSLEKWRCPPSMAYGFQGFSYPLEDANCSAYSNSFKSMNTDFAQMKRDFGAKIVRMYYPLCLKASVFENALRAGVANNMAVIFQVWTDFGQSDDWKKSQQAIYDALDSPKYRAIAPYVVHSIDFGSEPVTDGMDMINIDGGAQFIKDLALLRQKASNYNIPVGISEEWDRPGDMVRTQYFFE</sequence>
<reference evidence="2 3" key="1">
    <citation type="submission" date="2019-12" db="EMBL/GenBank/DDBJ databases">
        <title>Draft genome sequence of the ascomycete Xylaria multiplex DSM 110363.</title>
        <authorList>
            <person name="Buettner E."/>
            <person name="Kellner H."/>
        </authorList>
    </citation>
    <scope>NUCLEOTIDE SEQUENCE [LARGE SCALE GENOMIC DNA]</scope>
    <source>
        <strain evidence="2 3">DSM 110363</strain>
    </source>
</reference>
<dbReference type="AlphaFoldDB" id="A0A7C8MPH8"/>
<name>A0A7C8MPH8_9PEZI</name>
<organism evidence="2 3">
    <name type="scientific">Xylaria multiplex</name>
    <dbReference type="NCBI Taxonomy" id="323545"/>
    <lineage>
        <taxon>Eukaryota</taxon>
        <taxon>Fungi</taxon>
        <taxon>Dikarya</taxon>
        <taxon>Ascomycota</taxon>
        <taxon>Pezizomycotina</taxon>
        <taxon>Sordariomycetes</taxon>
        <taxon>Xylariomycetidae</taxon>
        <taxon>Xylariales</taxon>
        <taxon>Xylariaceae</taxon>
        <taxon>Xylaria</taxon>
    </lineage>
</organism>
<gene>
    <name evidence="2" type="ORF">GQX73_g8889</name>
</gene>
<dbReference type="Proteomes" id="UP000481858">
    <property type="component" value="Unassembled WGS sequence"/>
</dbReference>
<evidence type="ECO:0008006" key="4">
    <source>
        <dbReference type="Google" id="ProtNLM"/>
    </source>
</evidence>
<dbReference type="EMBL" id="WUBL01000140">
    <property type="protein sequence ID" value="KAF2964695.1"/>
    <property type="molecule type" value="Genomic_DNA"/>
</dbReference>
<keyword evidence="3" id="KW-1185">Reference proteome</keyword>
<feature type="signal peptide" evidence="1">
    <location>
        <begin position="1"/>
        <end position="18"/>
    </location>
</feature>
<evidence type="ECO:0000313" key="3">
    <source>
        <dbReference type="Proteomes" id="UP000481858"/>
    </source>
</evidence>
<evidence type="ECO:0000313" key="2">
    <source>
        <dbReference type="EMBL" id="KAF2964695.1"/>
    </source>
</evidence>
<proteinExistence type="predicted"/>
<protein>
    <recommendedName>
        <fullName evidence="4">1,3-beta-glucanosyltransferase</fullName>
    </recommendedName>
</protein>
<feature type="chain" id="PRO_5028976547" description="1,3-beta-glucanosyltransferase" evidence="1">
    <location>
        <begin position="19"/>
        <end position="226"/>
    </location>
</feature>
<evidence type="ECO:0000256" key="1">
    <source>
        <dbReference type="SAM" id="SignalP"/>
    </source>
</evidence>
<dbReference type="OrthoDB" id="77201at2759"/>
<dbReference type="InParanoid" id="A0A7C8MPH8"/>
<accession>A0A7C8MPH8</accession>